<dbReference type="RefSeq" id="XP_017032028.1">
    <property type="nucleotide sequence ID" value="XM_017176539.2"/>
</dbReference>
<dbReference type="Proteomes" id="UP001652661">
    <property type="component" value="Chromosome 2L"/>
</dbReference>
<sequence>MLQVWKLLLLIGISCQTVYAVYEEEEEANCFALQDETCPNENITFWFYTNTILEGKQLWLHNLSDSGFLPRKQLKVLVHGFHGNRDKLPNNQLRLLLTSQNYHVISPDFPNLAVEPCYSQAVGNAKFVGRCLAQLLEKLVSERLVAHEDLHLIGFGLGAHVAGFTGLFMPKNLPLQRITALNPAKPLFLGTDKDDKLDSTDALFVDVIHTDVLMLGLLEAVGHVDFYVNMGISQPNCGDVSKITTHYCYHNRAVTYYAESIASPLGFFGYGCSNYSSFLNGKCQPSKDVEQMGFYVRSEARGFYFLETNYFPPYAMGVNHMNLSREFKNRTYIIDEFLGPKWDF</sequence>
<dbReference type="PANTHER" id="PTHR11610:SF177">
    <property type="entry name" value="IP13478P-RELATED"/>
    <property type="match status" value="1"/>
</dbReference>
<evidence type="ECO:0000259" key="6">
    <source>
        <dbReference type="Pfam" id="PF00151"/>
    </source>
</evidence>
<evidence type="ECO:0000256" key="1">
    <source>
        <dbReference type="ARBA" id="ARBA00004613"/>
    </source>
</evidence>
<evidence type="ECO:0000313" key="7">
    <source>
        <dbReference type="Proteomes" id="UP001652661"/>
    </source>
</evidence>
<dbReference type="AlphaFoldDB" id="A0A6P4JBM4"/>
<feature type="domain" description="Lipase" evidence="6">
    <location>
        <begin position="35"/>
        <end position="309"/>
    </location>
</feature>
<keyword evidence="3" id="KW-0964">Secreted</keyword>
<keyword evidence="7" id="KW-1185">Reference proteome</keyword>
<comment type="subcellular location">
    <subcellularLocation>
        <location evidence="1">Secreted</location>
    </subcellularLocation>
</comment>
<dbReference type="SUPFAM" id="SSF53474">
    <property type="entry name" value="alpha/beta-Hydrolases"/>
    <property type="match status" value="1"/>
</dbReference>
<dbReference type="OrthoDB" id="8183961at2759"/>
<dbReference type="InterPro" id="IPR033906">
    <property type="entry name" value="Lipase_N"/>
</dbReference>
<feature type="chain" id="PRO_5027813307" evidence="5">
    <location>
        <begin position="21"/>
        <end position="344"/>
    </location>
</feature>
<gene>
    <name evidence="8" type="primary">LOC108081382</name>
</gene>
<dbReference type="Pfam" id="PF00151">
    <property type="entry name" value="Lipase"/>
    <property type="match status" value="1"/>
</dbReference>
<name>A0A6P4JBM4_DROKI</name>
<dbReference type="PRINTS" id="PR00821">
    <property type="entry name" value="TAGLIPASE"/>
</dbReference>
<evidence type="ECO:0000256" key="2">
    <source>
        <dbReference type="ARBA" id="ARBA00010701"/>
    </source>
</evidence>
<dbReference type="GO" id="GO:0016042">
    <property type="term" value="P:lipid catabolic process"/>
    <property type="evidence" value="ECO:0007669"/>
    <property type="project" value="TreeGrafter"/>
</dbReference>
<dbReference type="FunFam" id="3.40.50.1820:FF:000076">
    <property type="entry name" value="phospholipase A1"/>
    <property type="match status" value="1"/>
</dbReference>
<dbReference type="GO" id="GO:0005615">
    <property type="term" value="C:extracellular space"/>
    <property type="evidence" value="ECO:0007669"/>
    <property type="project" value="TreeGrafter"/>
</dbReference>
<dbReference type="GO" id="GO:0017171">
    <property type="term" value="F:serine hydrolase activity"/>
    <property type="evidence" value="ECO:0007669"/>
    <property type="project" value="TreeGrafter"/>
</dbReference>
<dbReference type="GO" id="GO:0016298">
    <property type="term" value="F:lipase activity"/>
    <property type="evidence" value="ECO:0007669"/>
    <property type="project" value="InterPro"/>
</dbReference>
<comment type="similarity">
    <text evidence="2 4">Belongs to the AB hydrolase superfamily. Lipase family.</text>
</comment>
<reference evidence="7" key="1">
    <citation type="submission" date="2025-05" db="UniProtKB">
        <authorList>
            <consortium name="RefSeq"/>
        </authorList>
    </citation>
    <scope>NUCLEOTIDE SEQUENCE [LARGE SCALE GENOMIC DNA]</scope>
    <source>
        <strain evidence="7">14028-0561.14</strain>
    </source>
</reference>
<dbReference type="Gene3D" id="3.40.50.1820">
    <property type="entry name" value="alpha/beta hydrolase"/>
    <property type="match status" value="1"/>
</dbReference>
<feature type="signal peptide" evidence="5">
    <location>
        <begin position="1"/>
        <end position="20"/>
    </location>
</feature>
<evidence type="ECO:0000256" key="5">
    <source>
        <dbReference type="SAM" id="SignalP"/>
    </source>
</evidence>
<dbReference type="InterPro" id="IPR000734">
    <property type="entry name" value="TAG_lipase"/>
</dbReference>
<keyword evidence="5" id="KW-0732">Signal</keyword>
<protein>
    <submittedName>
        <fullName evidence="8">Pancreatic triacylglycerol lipase</fullName>
    </submittedName>
</protein>
<evidence type="ECO:0000313" key="8">
    <source>
        <dbReference type="RefSeq" id="XP_017032028.1"/>
    </source>
</evidence>
<evidence type="ECO:0000256" key="4">
    <source>
        <dbReference type="RuleBase" id="RU004262"/>
    </source>
</evidence>
<dbReference type="InterPro" id="IPR013818">
    <property type="entry name" value="Lipase"/>
</dbReference>
<evidence type="ECO:0000256" key="3">
    <source>
        <dbReference type="ARBA" id="ARBA00022525"/>
    </source>
</evidence>
<dbReference type="GeneID" id="108081382"/>
<proteinExistence type="inferred from homology"/>
<dbReference type="PANTHER" id="PTHR11610">
    <property type="entry name" value="LIPASE"/>
    <property type="match status" value="1"/>
</dbReference>
<reference evidence="8" key="2">
    <citation type="submission" date="2025-08" db="UniProtKB">
        <authorList>
            <consortium name="RefSeq"/>
        </authorList>
    </citation>
    <scope>IDENTIFICATION</scope>
    <source>
        <strain evidence="8">14028-0561.14</strain>
        <tissue evidence="8">Whole fly</tissue>
    </source>
</reference>
<accession>A0A6P4JBM4</accession>
<organism evidence="7 8">
    <name type="scientific">Drosophila kikkawai</name>
    <name type="common">Fruit fly</name>
    <dbReference type="NCBI Taxonomy" id="30033"/>
    <lineage>
        <taxon>Eukaryota</taxon>
        <taxon>Metazoa</taxon>
        <taxon>Ecdysozoa</taxon>
        <taxon>Arthropoda</taxon>
        <taxon>Hexapoda</taxon>
        <taxon>Insecta</taxon>
        <taxon>Pterygota</taxon>
        <taxon>Neoptera</taxon>
        <taxon>Endopterygota</taxon>
        <taxon>Diptera</taxon>
        <taxon>Brachycera</taxon>
        <taxon>Muscomorpha</taxon>
        <taxon>Ephydroidea</taxon>
        <taxon>Drosophilidae</taxon>
        <taxon>Drosophila</taxon>
        <taxon>Sophophora</taxon>
    </lineage>
</organism>
<dbReference type="CDD" id="cd00707">
    <property type="entry name" value="Pancreat_lipase_like"/>
    <property type="match status" value="1"/>
</dbReference>
<dbReference type="InterPro" id="IPR029058">
    <property type="entry name" value="AB_hydrolase_fold"/>
</dbReference>